<feature type="region of interest" description="Disordered" evidence="1">
    <location>
        <begin position="1"/>
        <end position="49"/>
    </location>
</feature>
<protein>
    <submittedName>
        <fullName evidence="2">Uncharacterized protein</fullName>
    </submittedName>
</protein>
<reference evidence="2" key="2">
    <citation type="journal article" date="2024" name="Plant">
        <title>Genomic evolution and insights into agronomic trait innovations of Sesamum species.</title>
        <authorList>
            <person name="Miao H."/>
            <person name="Wang L."/>
            <person name="Qu L."/>
            <person name="Liu H."/>
            <person name="Sun Y."/>
            <person name="Le M."/>
            <person name="Wang Q."/>
            <person name="Wei S."/>
            <person name="Zheng Y."/>
            <person name="Lin W."/>
            <person name="Duan Y."/>
            <person name="Cao H."/>
            <person name="Xiong S."/>
            <person name="Wang X."/>
            <person name="Wei L."/>
            <person name="Li C."/>
            <person name="Ma Q."/>
            <person name="Ju M."/>
            <person name="Zhao R."/>
            <person name="Li G."/>
            <person name="Mu C."/>
            <person name="Tian Q."/>
            <person name="Mei H."/>
            <person name="Zhang T."/>
            <person name="Gao T."/>
            <person name="Zhang H."/>
        </authorList>
    </citation>
    <scope>NUCLEOTIDE SEQUENCE</scope>
    <source>
        <strain evidence="2">G02</strain>
    </source>
</reference>
<feature type="compositionally biased region" description="Basic and acidic residues" evidence="1">
    <location>
        <begin position="1"/>
        <end position="14"/>
    </location>
</feature>
<gene>
    <name evidence="2" type="ORF">Sradi_5755200</name>
</gene>
<accession>A0AAW2L2M8</accession>
<reference evidence="2" key="1">
    <citation type="submission" date="2020-06" db="EMBL/GenBank/DDBJ databases">
        <authorList>
            <person name="Li T."/>
            <person name="Hu X."/>
            <person name="Zhang T."/>
            <person name="Song X."/>
            <person name="Zhang H."/>
            <person name="Dai N."/>
            <person name="Sheng W."/>
            <person name="Hou X."/>
            <person name="Wei L."/>
        </authorList>
    </citation>
    <scope>NUCLEOTIDE SEQUENCE</scope>
    <source>
        <strain evidence="2">G02</strain>
        <tissue evidence="2">Leaf</tissue>
    </source>
</reference>
<feature type="compositionally biased region" description="Pro residues" evidence="1">
    <location>
        <begin position="26"/>
        <end position="40"/>
    </location>
</feature>
<dbReference type="EMBL" id="JACGWJ010000026">
    <property type="protein sequence ID" value="KAL0313559.1"/>
    <property type="molecule type" value="Genomic_DNA"/>
</dbReference>
<name>A0AAW2L2M8_SESRA</name>
<evidence type="ECO:0000256" key="1">
    <source>
        <dbReference type="SAM" id="MobiDB-lite"/>
    </source>
</evidence>
<organism evidence="2">
    <name type="scientific">Sesamum radiatum</name>
    <name type="common">Black benniseed</name>
    <dbReference type="NCBI Taxonomy" id="300843"/>
    <lineage>
        <taxon>Eukaryota</taxon>
        <taxon>Viridiplantae</taxon>
        <taxon>Streptophyta</taxon>
        <taxon>Embryophyta</taxon>
        <taxon>Tracheophyta</taxon>
        <taxon>Spermatophyta</taxon>
        <taxon>Magnoliopsida</taxon>
        <taxon>eudicotyledons</taxon>
        <taxon>Gunneridae</taxon>
        <taxon>Pentapetalae</taxon>
        <taxon>asterids</taxon>
        <taxon>lamiids</taxon>
        <taxon>Lamiales</taxon>
        <taxon>Pedaliaceae</taxon>
        <taxon>Sesamum</taxon>
    </lineage>
</organism>
<sequence length="99" mass="10560">MVRSRTEATRRDTISDTSPTATLATVPPPETPPVQPPLPAPSVTVPGPSHTELLQATYQKRARFNASTGILPAAERELDGCLLERIRSGPSQEIGAMEA</sequence>
<dbReference type="AlphaFoldDB" id="A0AAW2L2M8"/>
<comment type="caution">
    <text evidence="2">The sequence shown here is derived from an EMBL/GenBank/DDBJ whole genome shotgun (WGS) entry which is preliminary data.</text>
</comment>
<evidence type="ECO:0000313" key="2">
    <source>
        <dbReference type="EMBL" id="KAL0313559.1"/>
    </source>
</evidence>
<proteinExistence type="predicted"/>